<dbReference type="GO" id="GO:0046040">
    <property type="term" value="P:IMP metabolic process"/>
    <property type="evidence" value="ECO:0007669"/>
    <property type="project" value="TreeGrafter"/>
</dbReference>
<dbReference type="Pfam" id="PF00709">
    <property type="entry name" value="Adenylsucc_synt"/>
    <property type="match status" value="2"/>
</dbReference>
<dbReference type="InterPro" id="IPR027417">
    <property type="entry name" value="P-loop_NTPase"/>
</dbReference>
<dbReference type="AlphaFoldDB" id="A0A8K0DPS4"/>
<keyword evidence="2 7" id="KW-0479">Metal-binding</keyword>
<keyword evidence="6 7" id="KW-0342">GTP-binding</keyword>
<feature type="compositionally biased region" description="Polar residues" evidence="8">
    <location>
        <begin position="11"/>
        <end position="33"/>
    </location>
</feature>
<dbReference type="PROSITE" id="PS01266">
    <property type="entry name" value="ADENYLOSUCCIN_SYN_1"/>
    <property type="match status" value="1"/>
</dbReference>
<dbReference type="UniPathway" id="UPA00075">
    <property type="reaction ID" value="UER00335"/>
</dbReference>
<evidence type="ECO:0000256" key="1">
    <source>
        <dbReference type="ARBA" id="ARBA00022598"/>
    </source>
</evidence>
<evidence type="ECO:0000256" key="8">
    <source>
        <dbReference type="SAM" id="MobiDB-lite"/>
    </source>
</evidence>
<dbReference type="GO" id="GO:0044208">
    <property type="term" value="P:'de novo' AMP biosynthetic process"/>
    <property type="evidence" value="ECO:0007669"/>
    <property type="project" value="UniProtKB-UniPathway"/>
</dbReference>
<dbReference type="PANTHER" id="PTHR11846:SF0">
    <property type="entry name" value="ADENYLOSUCCINATE SYNTHETASE"/>
    <property type="match status" value="1"/>
</dbReference>
<dbReference type="Gene3D" id="1.10.300.10">
    <property type="entry name" value="Adenylosuccinate Synthetase, subunit A, domain 2"/>
    <property type="match status" value="1"/>
</dbReference>
<dbReference type="SMART" id="SM00788">
    <property type="entry name" value="Adenylsucc_synt"/>
    <property type="match status" value="1"/>
</dbReference>
<dbReference type="EMBL" id="VOIH02000012">
    <property type="protein sequence ID" value="KAF3432044.1"/>
    <property type="molecule type" value="Genomic_DNA"/>
</dbReference>
<keyword evidence="5 7" id="KW-0460">Magnesium</keyword>
<comment type="catalytic activity">
    <reaction evidence="7">
        <text>IMP + L-aspartate + GTP = N(6)-(1,2-dicarboxyethyl)-AMP + GDP + phosphate + 2 H(+)</text>
        <dbReference type="Rhea" id="RHEA:15753"/>
        <dbReference type="ChEBI" id="CHEBI:15378"/>
        <dbReference type="ChEBI" id="CHEBI:29991"/>
        <dbReference type="ChEBI" id="CHEBI:37565"/>
        <dbReference type="ChEBI" id="CHEBI:43474"/>
        <dbReference type="ChEBI" id="CHEBI:57567"/>
        <dbReference type="ChEBI" id="CHEBI:58053"/>
        <dbReference type="ChEBI" id="CHEBI:58189"/>
        <dbReference type="EC" id="6.3.4.4"/>
    </reaction>
</comment>
<dbReference type="GO" id="GO:0005737">
    <property type="term" value="C:cytoplasm"/>
    <property type="evidence" value="ECO:0007669"/>
    <property type="project" value="TreeGrafter"/>
</dbReference>
<evidence type="ECO:0000256" key="6">
    <source>
        <dbReference type="ARBA" id="ARBA00023134"/>
    </source>
</evidence>
<dbReference type="SUPFAM" id="SSF52540">
    <property type="entry name" value="P-loop containing nucleoside triphosphate hydrolases"/>
    <property type="match status" value="1"/>
</dbReference>
<sequence>MMAGVTHPISHRSTSQTLPLFRPSQPSLDSNPLSPARSRAFGTHLHPLLISRSSKIVGRSVIPSAASALSVAQSASQGLNRIESLSQVSGVLGCQWGDEGKGKLVDILAQNFDIVARCQIDGLESNGVSCEGRILISYSARLLFDFHQEVDGLTESEIAKSFVDTAKRGIAPAYSSKAIWNGIRFLV</sequence>
<dbReference type="Gene3D" id="3.40.440.10">
    <property type="entry name" value="Adenylosuccinate Synthetase, subunit A, domain 1"/>
    <property type="match status" value="2"/>
</dbReference>
<dbReference type="InterPro" id="IPR018220">
    <property type="entry name" value="Adenylosuccin_syn_GTP-bd"/>
</dbReference>
<dbReference type="InterPro" id="IPR042109">
    <property type="entry name" value="Adenylosuccinate_synth_dom1"/>
</dbReference>
<dbReference type="InterPro" id="IPR001114">
    <property type="entry name" value="Adenylosuccinate_synthetase"/>
</dbReference>
<evidence type="ECO:0000256" key="7">
    <source>
        <dbReference type="RuleBase" id="RU000520"/>
    </source>
</evidence>
<gene>
    <name evidence="9" type="ORF">FNV43_RR26783</name>
</gene>
<dbReference type="EC" id="6.3.4.4" evidence="7"/>
<dbReference type="OrthoDB" id="1742076at2759"/>
<keyword evidence="10" id="KW-1185">Reference proteome</keyword>
<keyword evidence="1 7" id="KW-0436">Ligase</keyword>
<evidence type="ECO:0000256" key="3">
    <source>
        <dbReference type="ARBA" id="ARBA00022741"/>
    </source>
</evidence>
<organism evidence="9 10">
    <name type="scientific">Rhamnella rubrinervis</name>
    <dbReference type="NCBI Taxonomy" id="2594499"/>
    <lineage>
        <taxon>Eukaryota</taxon>
        <taxon>Viridiplantae</taxon>
        <taxon>Streptophyta</taxon>
        <taxon>Embryophyta</taxon>
        <taxon>Tracheophyta</taxon>
        <taxon>Spermatophyta</taxon>
        <taxon>Magnoliopsida</taxon>
        <taxon>eudicotyledons</taxon>
        <taxon>Gunneridae</taxon>
        <taxon>Pentapetalae</taxon>
        <taxon>rosids</taxon>
        <taxon>fabids</taxon>
        <taxon>Rosales</taxon>
        <taxon>Rhamnaceae</taxon>
        <taxon>rhamnoid group</taxon>
        <taxon>Rhamneae</taxon>
        <taxon>Rhamnella</taxon>
    </lineage>
</organism>
<dbReference type="GO" id="GO:0005525">
    <property type="term" value="F:GTP binding"/>
    <property type="evidence" value="ECO:0007669"/>
    <property type="project" value="UniProtKB-KW"/>
</dbReference>
<proteinExistence type="inferred from homology"/>
<keyword evidence="4 7" id="KW-0658">Purine biosynthesis</keyword>
<evidence type="ECO:0000256" key="5">
    <source>
        <dbReference type="ARBA" id="ARBA00022842"/>
    </source>
</evidence>
<dbReference type="Proteomes" id="UP000796880">
    <property type="component" value="Unassembled WGS sequence"/>
</dbReference>
<dbReference type="PANTHER" id="PTHR11846">
    <property type="entry name" value="ADENYLOSUCCINATE SYNTHETASE"/>
    <property type="match status" value="1"/>
</dbReference>
<protein>
    <recommendedName>
        <fullName evidence="7">Adenylosuccinate synthetase</fullName>
        <ecNumber evidence="7">6.3.4.4</ecNumber>
    </recommendedName>
</protein>
<reference evidence="9" key="1">
    <citation type="submission" date="2020-03" db="EMBL/GenBank/DDBJ databases">
        <title>A high-quality chromosome-level genome assembly of a woody plant with both climbing and erect habits, Rhamnella rubrinervis.</title>
        <authorList>
            <person name="Lu Z."/>
            <person name="Yang Y."/>
            <person name="Zhu X."/>
            <person name="Sun Y."/>
        </authorList>
    </citation>
    <scope>NUCLEOTIDE SEQUENCE</scope>
    <source>
        <strain evidence="9">BYM</strain>
        <tissue evidence="9">Leaf</tissue>
    </source>
</reference>
<dbReference type="GO" id="GO:0046872">
    <property type="term" value="F:metal ion binding"/>
    <property type="evidence" value="ECO:0007669"/>
    <property type="project" value="UniProtKB-KW"/>
</dbReference>
<comment type="similarity">
    <text evidence="7">Belongs to the adenylosuccinate synthetase family.</text>
</comment>
<comment type="pathway">
    <text evidence="7">Purine metabolism; AMP biosynthesis via de novo pathway; AMP from IMP: step 1/2.</text>
</comment>
<feature type="region of interest" description="Disordered" evidence="8">
    <location>
        <begin position="1"/>
        <end position="34"/>
    </location>
</feature>
<evidence type="ECO:0000256" key="2">
    <source>
        <dbReference type="ARBA" id="ARBA00022723"/>
    </source>
</evidence>
<dbReference type="InterPro" id="IPR042110">
    <property type="entry name" value="Adenylosuccinate_synth_dom2"/>
</dbReference>
<accession>A0A8K0DPS4</accession>
<dbReference type="GO" id="GO:0004019">
    <property type="term" value="F:adenylosuccinate synthase activity"/>
    <property type="evidence" value="ECO:0007669"/>
    <property type="project" value="UniProtKB-EC"/>
</dbReference>
<comment type="function">
    <text evidence="7">Plays an important role in the de novo pathway of purine nucleotide biosynthesis.</text>
</comment>
<keyword evidence="3 7" id="KW-0547">Nucleotide-binding</keyword>
<comment type="caution">
    <text evidence="9">The sequence shown here is derived from an EMBL/GenBank/DDBJ whole genome shotgun (WGS) entry which is preliminary data.</text>
</comment>
<evidence type="ECO:0000256" key="4">
    <source>
        <dbReference type="ARBA" id="ARBA00022755"/>
    </source>
</evidence>
<evidence type="ECO:0000313" key="10">
    <source>
        <dbReference type="Proteomes" id="UP000796880"/>
    </source>
</evidence>
<evidence type="ECO:0000313" key="9">
    <source>
        <dbReference type="EMBL" id="KAF3432044.1"/>
    </source>
</evidence>
<name>A0A8K0DPS4_9ROSA</name>